<dbReference type="Proteomes" id="UP000297649">
    <property type="component" value="Unassembled WGS sequence"/>
</dbReference>
<reference evidence="1" key="1">
    <citation type="journal article" date="2019" name="PLoS Negl. Trop. Dis.">
        <title>Revisiting the worldwide diversity of Leptospira species in the environment.</title>
        <authorList>
            <person name="Vincent A.T."/>
            <person name="Schiettekatte O."/>
            <person name="Bourhy P."/>
            <person name="Veyrier F.J."/>
            <person name="Picardeau M."/>
        </authorList>
    </citation>
    <scope>NUCLEOTIDE SEQUENCE [LARGE SCALE GENOMIC DNA]</scope>
    <source>
        <strain evidence="1">201601109</strain>
    </source>
</reference>
<dbReference type="RefSeq" id="WP_135744034.1">
    <property type="nucleotide sequence ID" value="NZ_RQHT01000012.1"/>
</dbReference>
<dbReference type="AlphaFoldDB" id="A0A6H3NU28"/>
<evidence type="ECO:0000313" key="2">
    <source>
        <dbReference type="Proteomes" id="UP000297649"/>
    </source>
</evidence>
<organism evidence="1 2">
    <name type="scientific">Leptospira bandrabouensis</name>
    <dbReference type="NCBI Taxonomy" id="2484903"/>
    <lineage>
        <taxon>Bacteria</taxon>
        <taxon>Pseudomonadati</taxon>
        <taxon>Spirochaetota</taxon>
        <taxon>Spirochaetia</taxon>
        <taxon>Leptospirales</taxon>
        <taxon>Leptospiraceae</taxon>
        <taxon>Leptospira</taxon>
    </lineage>
</organism>
<dbReference type="EMBL" id="RQHU01000019">
    <property type="protein sequence ID" value="TGN12803.1"/>
    <property type="molecule type" value="Genomic_DNA"/>
</dbReference>
<gene>
    <name evidence="1" type="ORF">EHR08_15765</name>
</gene>
<sequence length="180" mass="18578">MSKQVVESVKLATSGTISFLITRAIAKADAVRKMGEDKYPGVAPALVSGGIFAGAVKMGKNIKDGAIRTGVIVGTGVATGIAIANVEKVKANLPPSLQNLLAGDSSPSNAVVVGSGELEQMVSAEAHRIANKALTDAGFVIENQNHSQPTITDSVSESTVDGDDDIYFVGQDEDIYSSMI</sequence>
<comment type="caution">
    <text evidence="1">The sequence shown here is derived from an EMBL/GenBank/DDBJ whole genome shotgun (WGS) entry which is preliminary data.</text>
</comment>
<protein>
    <submittedName>
        <fullName evidence="1">Uncharacterized protein</fullName>
    </submittedName>
</protein>
<accession>A0A6H3NU28</accession>
<name>A0A6H3NU28_9LEPT</name>
<keyword evidence="2" id="KW-1185">Reference proteome</keyword>
<proteinExistence type="predicted"/>
<evidence type="ECO:0000313" key="1">
    <source>
        <dbReference type="EMBL" id="TGN12803.1"/>
    </source>
</evidence>
<dbReference type="OrthoDB" id="9999962at2"/>